<reference evidence="1 2" key="1">
    <citation type="submission" date="2016-10" db="EMBL/GenBank/DDBJ databases">
        <authorList>
            <person name="de Groot N.N."/>
        </authorList>
    </citation>
    <scope>NUCLEOTIDE SEQUENCE [LARGE SCALE GENOMIC DNA]</scope>
    <source>
        <strain evidence="1 2">DSM 23842</strain>
    </source>
</reference>
<dbReference type="PROSITE" id="PS51257">
    <property type="entry name" value="PROKAR_LIPOPROTEIN"/>
    <property type="match status" value="1"/>
</dbReference>
<organism evidence="1 2">
    <name type="scientific">Bizionia paragorgiae</name>
    <dbReference type="NCBI Taxonomy" id="283786"/>
    <lineage>
        <taxon>Bacteria</taxon>
        <taxon>Pseudomonadati</taxon>
        <taxon>Bacteroidota</taxon>
        <taxon>Flavobacteriia</taxon>
        <taxon>Flavobacteriales</taxon>
        <taxon>Flavobacteriaceae</taxon>
        <taxon>Bizionia</taxon>
    </lineage>
</organism>
<evidence type="ECO:0000313" key="2">
    <source>
        <dbReference type="Proteomes" id="UP000198846"/>
    </source>
</evidence>
<evidence type="ECO:0008006" key="3">
    <source>
        <dbReference type="Google" id="ProtNLM"/>
    </source>
</evidence>
<keyword evidence="2" id="KW-1185">Reference proteome</keyword>
<evidence type="ECO:0000313" key="1">
    <source>
        <dbReference type="EMBL" id="SEA31788.1"/>
    </source>
</evidence>
<dbReference type="AlphaFoldDB" id="A0A1H4A7L8"/>
<dbReference type="OrthoDB" id="1119488at2"/>
<dbReference type="STRING" id="283786.SAMN04487990_11036"/>
<sequence length="146" mass="17096">MKNIFLILLSLGLFVSCKTNDKVTDTKKDKIISSHSSDSLTIDGDDLEYDLVIQDAKFISWLQSNAKPKGAYTQNDLENKNIRYSTEWNLRASQPDHYNANLYPHAINYQKNIDYGYDLNYRLYNYFIYFQNTYNQNLLDGRIPTN</sequence>
<gene>
    <name evidence="1" type="ORF">SAMN04487990_11036</name>
</gene>
<protein>
    <recommendedName>
        <fullName evidence="3">Lipoprotein</fullName>
    </recommendedName>
</protein>
<dbReference type="Pfam" id="PF19643">
    <property type="entry name" value="DUF6146"/>
    <property type="match status" value="1"/>
</dbReference>
<dbReference type="EMBL" id="FNQK01000010">
    <property type="protein sequence ID" value="SEA31788.1"/>
    <property type="molecule type" value="Genomic_DNA"/>
</dbReference>
<dbReference type="Proteomes" id="UP000198846">
    <property type="component" value="Unassembled WGS sequence"/>
</dbReference>
<accession>A0A1H4A7L8</accession>
<proteinExistence type="predicted"/>
<dbReference type="RefSeq" id="WP_092134116.1">
    <property type="nucleotide sequence ID" value="NZ_FNQK01000010.1"/>
</dbReference>
<dbReference type="InterPro" id="IPR046144">
    <property type="entry name" value="DUF6146"/>
</dbReference>
<name>A0A1H4A7L8_BIZPA</name>